<organism evidence="2 3">
    <name type="scientific">Pseudomonas lundensis</name>
    <dbReference type="NCBI Taxonomy" id="86185"/>
    <lineage>
        <taxon>Bacteria</taxon>
        <taxon>Pseudomonadati</taxon>
        <taxon>Pseudomonadota</taxon>
        <taxon>Gammaproteobacteria</taxon>
        <taxon>Pseudomonadales</taxon>
        <taxon>Pseudomonadaceae</taxon>
        <taxon>Pseudomonas</taxon>
    </lineage>
</organism>
<reference evidence="2 3" key="1">
    <citation type="submission" date="2017-08" db="EMBL/GenBank/DDBJ databases">
        <title>Genomic and metabolic characterisation of spoilage-associated Pseudomonas species.</title>
        <authorList>
            <person name="Stanborough T."/>
            <person name="Fegan N."/>
            <person name="Powell S.M."/>
            <person name="Singh T."/>
            <person name="Tamplin M.L."/>
            <person name="Chandry P.S."/>
        </authorList>
    </citation>
    <scope>NUCLEOTIDE SEQUENCE [LARGE SCALE GENOMIC DNA]</scope>
    <source>
        <strain evidence="2 3">L1802</strain>
    </source>
</reference>
<evidence type="ECO:0000313" key="3">
    <source>
        <dbReference type="Proteomes" id="UP000215788"/>
    </source>
</evidence>
<dbReference type="OrthoDB" id="7014830at2"/>
<accession>A0A266N7P7</accession>
<dbReference type="AlphaFoldDB" id="A0A266N7P7"/>
<sequence>MHGSELKDGQDSTLEEDPRPKLWPRVLGSLAIVGFMVGMMIGRLTTPEPVQLQQVEVLPGALVVWFSDEPKLHGEMIDGTVGLLFDAQGKAQNGQFKLNDKEANWRVRRTDSGLLLTVVAARALLGEWAGAPQDGRWRLQVNVREQ</sequence>
<proteinExistence type="predicted"/>
<gene>
    <name evidence="2" type="ORF">CJF39_15990</name>
</gene>
<evidence type="ECO:0000313" key="2">
    <source>
        <dbReference type="EMBL" id="OZY58463.1"/>
    </source>
</evidence>
<dbReference type="EMBL" id="NQKI01000026">
    <property type="protein sequence ID" value="OZY58463.1"/>
    <property type="molecule type" value="Genomic_DNA"/>
</dbReference>
<feature type="region of interest" description="Disordered" evidence="1">
    <location>
        <begin position="1"/>
        <end position="20"/>
    </location>
</feature>
<protein>
    <submittedName>
        <fullName evidence="2">Uncharacterized protein</fullName>
    </submittedName>
</protein>
<dbReference type="Proteomes" id="UP000215788">
    <property type="component" value="Unassembled WGS sequence"/>
</dbReference>
<name>A0A266N7P7_9PSED</name>
<dbReference type="RefSeq" id="WP_094994295.1">
    <property type="nucleotide sequence ID" value="NZ_NQKI01000026.1"/>
</dbReference>
<evidence type="ECO:0000256" key="1">
    <source>
        <dbReference type="SAM" id="MobiDB-lite"/>
    </source>
</evidence>
<comment type="caution">
    <text evidence="2">The sequence shown here is derived from an EMBL/GenBank/DDBJ whole genome shotgun (WGS) entry which is preliminary data.</text>
</comment>